<dbReference type="InterPro" id="IPR029069">
    <property type="entry name" value="HotDog_dom_sf"/>
</dbReference>
<proteinExistence type="predicted"/>
<dbReference type="PANTHER" id="PTHR43437">
    <property type="entry name" value="HYDROXYACYL-THIOESTER DEHYDRATASE TYPE 2, MITOCHONDRIAL-RELATED"/>
    <property type="match status" value="1"/>
</dbReference>
<dbReference type="Pfam" id="PF01575">
    <property type="entry name" value="MaoC_dehydratas"/>
    <property type="match status" value="1"/>
</dbReference>
<name>A0A1I5M0S8_9EURY</name>
<keyword evidence="3" id="KW-1185">Reference proteome</keyword>
<dbReference type="Proteomes" id="UP000183769">
    <property type="component" value="Unassembled WGS sequence"/>
</dbReference>
<reference evidence="3" key="1">
    <citation type="submission" date="2016-10" db="EMBL/GenBank/DDBJ databases">
        <authorList>
            <person name="Varghese N."/>
            <person name="Submissions S."/>
        </authorList>
    </citation>
    <scope>NUCLEOTIDE SEQUENCE [LARGE SCALE GENOMIC DNA]</scope>
    <source>
        <strain evidence="3">CGMCC 1.10329</strain>
    </source>
</reference>
<dbReference type="GO" id="GO:0019171">
    <property type="term" value="F:(3R)-hydroxyacyl-[acyl-carrier-protein] dehydratase activity"/>
    <property type="evidence" value="ECO:0007669"/>
    <property type="project" value="TreeGrafter"/>
</dbReference>
<dbReference type="PANTHER" id="PTHR43437:SF3">
    <property type="entry name" value="HYDROXYACYL-THIOESTER DEHYDRATASE TYPE 2, MITOCHONDRIAL"/>
    <property type="match status" value="1"/>
</dbReference>
<feature type="domain" description="MaoC-like" evidence="1">
    <location>
        <begin position="9"/>
        <end position="112"/>
    </location>
</feature>
<sequence>MPVAAAGDDAEVAREVTRETIDRYADLTGDENRLHTDEAYAAEGFFGGVVAHGMLGAGLISAALAALPGDIVYLSQDLDFEAPVRPGDTVRATVEVVEELGDDRVRVETVAEVVDDATTVIDGEAVVLSVPHGE</sequence>
<dbReference type="RefSeq" id="WP_074874403.1">
    <property type="nucleotide sequence ID" value="NZ_FOXI01000001.1"/>
</dbReference>
<dbReference type="SUPFAM" id="SSF54637">
    <property type="entry name" value="Thioesterase/thiol ester dehydrase-isomerase"/>
    <property type="match status" value="1"/>
</dbReference>
<evidence type="ECO:0000313" key="2">
    <source>
        <dbReference type="EMBL" id="SFP03132.1"/>
    </source>
</evidence>
<dbReference type="OrthoDB" id="51509at2157"/>
<dbReference type="CDD" id="cd03449">
    <property type="entry name" value="R_hydratase"/>
    <property type="match status" value="1"/>
</dbReference>
<organism evidence="2 3">
    <name type="scientific">Halolamina pelagica</name>
    <dbReference type="NCBI Taxonomy" id="699431"/>
    <lineage>
        <taxon>Archaea</taxon>
        <taxon>Methanobacteriati</taxon>
        <taxon>Methanobacteriota</taxon>
        <taxon>Stenosarchaea group</taxon>
        <taxon>Halobacteria</taxon>
        <taxon>Halobacteriales</taxon>
        <taxon>Haloferacaceae</taxon>
    </lineage>
</organism>
<dbReference type="GO" id="GO:0006633">
    <property type="term" value="P:fatty acid biosynthetic process"/>
    <property type="evidence" value="ECO:0007669"/>
    <property type="project" value="TreeGrafter"/>
</dbReference>
<dbReference type="Gene3D" id="3.10.129.10">
    <property type="entry name" value="Hotdog Thioesterase"/>
    <property type="match status" value="1"/>
</dbReference>
<evidence type="ECO:0000313" key="3">
    <source>
        <dbReference type="Proteomes" id="UP000183769"/>
    </source>
</evidence>
<dbReference type="AlphaFoldDB" id="A0A1I5M0S8"/>
<accession>A0A1I5M0S8</accession>
<dbReference type="InterPro" id="IPR050965">
    <property type="entry name" value="UPF0336/Enoyl-CoA_hydratase"/>
</dbReference>
<dbReference type="InterPro" id="IPR002539">
    <property type="entry name" value="MaoC-like_dom"/>
</dbReference>
<gene>
    <name evidence="2" type="ORF">SAMN05216277_10137</name>
</gene>
<evidence type="ECO:0000259" key="1">
    <source>
        <dbReference type="Pfam" id="PF01575"/>
    </source>
</evidence>
<protein>
    <submittedName>
        <fullName evidence="2">3-hydroxybutyryl-CoA dehydratase</fullName>
    </submittedName>
</protein>
<dbReference type="EMBL" id="FOXI01000001">
    <property type="protein sequence ID" value="SFP03132.1"/>
    <property type="molecule type" value="Genomic_DNA"/>
</dbReference>